<evidence type="ECO:0008006" key="3">
    <source>
        <dbReference type="Google" id="ProtNLM"/>
    </source>
</evidence>
<keyword evidence="2" id="KW-1185">Reference proteome</keyword>
<comment type="caution">
    <text evidence="1">The sequence shown here is derived from an EMBL/GenBank/DDBJ whole genome shotgun (WGS) entry which is preliminary data.</text>
</comment>
<dbReference type="RefSeq" id="WP_377938470.1">
    <property type="nucleotide sequence ID" value="NZ_JBHTHQ010000016.1"/>
</dbReference>
<dbReference type="PROSITE" id="PS51257">
    <property type="entry name" value="PROKAR_LIPOPROTEIN"/>
    <property type="match status" value="1"/>
</dbReference>
<sequence>MRSVRNQKVIQHLFSYVCLILIVILSGCSGLPKETAPRIDVGKYVVAIPVYDAAKVPRDRSYVVFIDAQGKTQSLPIKTMFYNQPVWTESGIQFVDDTANYFLSFDNSTVQATPYKKTDFQYGSTYYDKSTMVSILNRGSDAEEEDGVIAVSRVDGHYAESSYSTADAHALNNLATCNGNTYTIDLSRDIENPQLVVSLIYDGKHPQYRVLSKVRPQTQLFDVQLQQLFENSPKVTNETNIGTAFCVNGKLAAFVTVSASAVQDRVSNVMLFEWDPQTKESSFIPLKDYNLRDKYLMTTQETEWSTFSSDESASFGDSVLLMSAVTGRIISVNTQTGETCQFSTPLVKYNAQYETNFYGRLVLRTTQKCVYAIVLNENDSTGKTSFINVYDRSSGKHIHTIPIRREIARMVYDTSFKFGYPAVNPRYIW</sequence>
<reference evidence="2" key="1">
    <citation type="journal article" date="2019" name="Int. J. Syst. Evol. Microbiol.">
        <title>The Global Catalogue of Microorganisms (GCM) 10K type strain sequencing project: providing services to taxonomists for standard genome sequencing and annotation.</title>
        <authorList>
            <consortium name="The Broad Institute Genomics Platform"/>
            <consortium name="The Broad Institute Genome Sequencing Center for Infectious Disease"/>
            <person name="Wu L."/>
            <person name="Ma J."/>
        </authorList>
    </citation>
    <scope>NUCLEOTIDE SEQUENCE [LARGE SCALE GENOMIC DNA]</scope>
    <source>
        <strain evidence="2">CCM 8604</strain>
    </source>
</reference>
<evidence type="ECO:0000313" key="2">
    <source>
        <dbReference type="Proteomes" id="UP001597036"/>
    </source>
</evidence>
<dbReference type="Proteomes" id="UP001597036">
    <property type="component" value="Unassembled WGS sequence"/>
</dbReference>
<gene>
    <name evidence="1" type="ORF">ACFQY8_03200</name>
</gene>
<dbReference type="EMBL" id="JBHTHQ010000016">
    <property type="protein sequence ID" value="MFD0704755.1"/>
    <property type="molecule type" value="Genomic_DNA"/>
</dbReference>
<proteinExistence type="predicted"/>
<protein>
    <recommendedName>
        <fullName evidence="3">Lipoprotein</fullName>
    </recommendedName>
</protein>
<name>A0ABW2Y5W7_9BIFI</name>
<organism evidence="1 2">
    <name type="scientific">Alloscardovia venturai</name>
    <dbReference type="NCBI Taxonomy" id="1769421"/>
    <lineage>
        <taxon>Bacteria</taxon>
        <taxon>Bacillati</taxon>
        <taxon>Actinomycetota</taxon>
        <taxon>Actinomycetes</taxon>
        <taxon>Bifidobacteriales</taxon>
        <taxon>Bifidobacteriaceae</taxon>
        <taxon>Alloscardovia</taxon>
    </lineage>
</organism>
<accession>A0ABW2Y5W7</accession>
<evidence type="ECO:0000313" key="1">
    <source>
        <dbReference type="EMBL" id="MFD0704755.1"/>
    </source>
</evidence>